<accession>A0A8J2JL79</accession>
<organism evidence="2 3">
    <name type="scientific">Allacma fusca</name>
    <dbReference type="NCBI Taxonomy" id="39272"/>
    <lineage>
        <taxon>Eukaryota</taxon>
        <taxon>Metazoa</taxon>
        <taxon>Ecdysozoa</taxon>
        <taxon>Arthropoda</taxon>
        <taxon>Hexapoda</taxon>
        <taxon>Collembola</taxon>
        <taxon>Symphypleona</taxon>
        <taxon>Sminthuridae</taxon>
        <taxon>Allacma</taxon>
    </lineage>
</organism>
<feature type="region of interest" description="Disordered" evidence="1">
    <location>
        <begin position="248"/>
        <end position="294"/>
    </location>
</feature>
<name>A0A8J2JL79_9HEXA</name>
<gene>
    <name evidence="2" type="ORF">AFUS01_LOCUS11238</name>
</gene>
<dbReference type="EMBL" id="CAJVCH010085776">
    <property type="protein sequence ID" value="CAG7722065.1"/>
    <property type="molecule type" value="Genomic_DNA"/>
</dbReference>
<protein>
    <submittedName>
        <fullName evidence="2">Uncharacterized protein</fullName>
    </submittedName>
</protein>
<sequence length="294" mass="33911">MRTFWITDVLCNVITNNKNTLRVLKLQIVRCDEDECVLSGILLSELVCLEEFKLEGDALTNNALTLTDFAWLPKSLTKILTMFMRIEETDFTCIHEFKSLKYIELNHIVMGHHDEINLENNTSSIFASILEQLLRHRELDHLGVSLSRSVNSCEKLKNFMERISEASTTPNHQDNEMPNYYGLVIAHQYEIDDKFDLYKSTNRESIFSDDFVFQIRPKKDTVSLVEVRVEVERRDNVDYFEEELTEDNFATSDLTSEGSSGMPSLTPLHLSSDWDEMDPAQGIIMPPDPDEDIS</sequence>
<dbReference type="Proteomes" id="UP000708208">
    <property type="component" value="Unassembled WGS sequence"/>
</dbReference>
<reference evidence="2" key="1">
    <citation type="submission" date="2021-06" db="EMBL/GenBank/DDBJ databases">
        <authorList>
            <person name="Hodson N. C."/>
            <person name="Mongue J. A."/>
            <person name="Jaron S. K."/>
        </authorList>
    </citation>
    <scope>NUCLEOTIDE SEQUENCE</scope>
</reference>
<comment type="caution">
    <text evidence="2">The sequence shown here is derived from an EMBL/GenBank/DDBJ whole genome shotgun (WGS) entry which is preliminary data.</text>
</comment>
<dbReference type="AlphaFoldDB" id="A0A8J2JL79"/>
<evidence type="ECO:0000313" key="3">
    <source>
        <dbReference type="Proteomes" id="UP000708208"/>
    </source>
</evidence>
<keyword evidence="3" id="KW-1185">Reference proteome</keyword>
<evidence type="ECO:0000313" key="2">
    <source>
        <dbReference type="EMBL" id="CAG7722065.1"/>
    </source>
</evidence>
<proteinExistence type="predicted"/>
<evidence type="ECO:0000256" key="1">
    <source>
        <dbReference type="SAM" id="MobiDB-lite"/>
    </source>
</evidence>
<feature type="compositionally biased region" description="Polar residues" evidence="1">
    <location>
        <begin position="248"/>
        <end position="263"/>
    </location>
</feature>